<protein>
    <recommendedName>
        <fullName evidence="3">ABC transporter domain-containing protein</fullName>
    </recommendedName>
</protein>
<dbReference type="InterPro" id="IPR003439">
    <property type="entry name" value="ABC_transporter-like_ATP-bd"/>
</dbReference>
<dbReference type="SUPFAM" id="SSF52540">
    <property type="entry name" value="P-loop containing nucleoside triphosphate hydrolases"/>
    <property type="match status" value="1"/>
</dbReference>
<dbReference type="AlphaFoldDB" id="A0A815DVS4"/>
<evidence type="ECO:0000259" key="3">
    <source>
        <dbReference type="Pfam" id="PF00005"/>
    </source>
</evidence>
<proteinExistence type="predicted"/>
<evidence type="ECO:0000256" key="2">
    <source>
        <dbReference type="ARBA" id="ARBA00022737"/>
    </source>
</evidence>
<dbReference type="OrthoDB" id="6512918at2759"/>
<dbReference type="PANTHER" id="PTHR19229:SF36">
    <property type="entry name" value="ATP-BINDING CASSETTE SUB-FAMILY A MEMBER 2"/>
    <property type="match status" value="1"/>
</dbReference>
<dbReference type="GO" id="GO:0016020">
    <property type="term" value="C:membrane"/>
    <property type="evidence" value="ECO:0007669"/>
    <property type="project" value="InterPro"/>
</dbReference>
<gene>
    <name evidence="4" type="ORF">RFH988_LOCUS30010</name>
</gene>
<evidence type="ECO:0000313" key="4">
    <source>
        <dbReference type="EMBL" id="CAF1306501.1"/>
    </source>
</evidence>
<reference evidence="4" key="1">
    <citation type="submission" date="2021-02" db="EMBL/GenBank/DDBJ databases">
        <authorList>
            <person name="Nowell W R."/>
        </authorList>
    </citation>
    <scope>NUCLEOTIDE SEQUENCE</scope>
</reference>
<keyword evidence="1" id="KW-0813">Transport</keyword>
<evidence type="ECO:0000256" key="1">
    <source>
        <dbReference type="ARBA" id="ARBA00022448"/>
    </source>
</evidence>
<sequence length="124" mass="13908">MRHLGYCPQQDCSMDFLTVQDALYLLARARSVTFSRIHSVVQTISLLFLLDSFLHNFIHQLSGRTKQRLHAAFALIGPSLVAILDQPTTTGVASNAPQPMQEIFLNVVKAKLTIILTSHSMDEW</sequence>
<dbReference type="GO" id="GO:0140359">
    <property type="term" value="F:ABC-type transporter activity"/>
    <property type="evidence" value="ECO:0007669"/>
    <property type="project" value="InterPro"/>
</dbReference>
<organism evidence="4 5">
    <name type="scientific">Rotaria sordida</name>
    <dbReference type="NCBI Taxonomy" id="392033"/>
    <lineage>
        <taxon>Eukaryota</taxon>
        <taxon>Metazoa</taxon>
        <taxon>Spiralia</taxon>
        <taxon>Gnathifera</taxon>
        <taxon>Rotifera</taxon>
        <taxon>Eurotatoria</taxon>
        <taxon>Bdelloidea</taxon>
        <taxon>Philodinida</taxon>
        <taxon>Philodinidae</taxon>
        <taxon>Rotaria</taxon>
    </lineage>
</organism>
<dbReference type="GO" id="GO:0005524">
    <property type="term" value="F:ATP binding"/>
    <property type="evidence" value="ECO:0007669"/>
    <property type="project" value="InterPro"/>
</dbReference>
<comment type="caution">
    <text evidence="4">The sequence shown here is derived from an EMBL/GenBank/DDBJ whole genome shotgun (WGS) entry which is preliminary data.</text>
</comment>
<evidence type="ECO:0000313" key="5">
    <source>
        <dbReference type="Proteomes" id="UP000663882"/>
    </source>
</evidence>
<dbReference type="InterPro" id="IPR027417">
    <property type="entry name" value="P-loop_NTPase"/>
</dbReference>
<dbReference type="InterPro" id="IPR026082">
    <property type="entry name" value="ABCA"/>
</dbReference>
<dbReference type="Gene3D" id="3.40.50.300">
    <property type="entry name" value="P-loop containing nucleotide triphosphate hydrolases"/>
    <property type="match status" value="1"/>
</dbReference>
<dbReference type="Pfam" id="PF00005">
    <property type="entry name" value="ABC_tran"/>
    <property type="match status" value="1"/>
</dbReference>
<dbReference type="GO" id="GO:0005319">
    <property type="term" value="F:lipid transporter activity"/>
    <property type="evidence" value="ECO:0007669"/>
    <property type="project" value="TreeGrafter"/>
</dbReference>
<dbReference type="EMBL" id="CAJNOO010002917">
    <property type="protein sequence ID" value="CAF1306501.1"/>
    <property type="molecule type" value="Genomic_DNA"/>
</dbReference>
<dbReference type="Proteomes" id="UP000663882">
    <property type="component" value="Unassembled WGS sequence"/>
</dbReference>
<dbReference type="GO" id="GO:0016887">
    <property type="term" value="F:ATP hydrolysis activity"/>
    <property type="evidence" value="ECO:0007669"/>
    <property type="project" value="InterPro"/>
</dbReference>
<accession>A0A815DVS4</accession>
<keyword evidence="2" id="KW-0677">Repeat</keyword>
<name>A0A815DVS4_9BILA</name>
<feature type="domain" description="ABC transporter" evidence="3">
    <location>
        <begin position="2"/>
        <end position="89"/>
    </location>
</feature>
<dbReference type="PANTHER" id="PTHR19229">
    <property type="entry name" value="ATP-BINDING CASSETTE TRANSPORTER SUBFAMILY A ABCA"/>
    <property type="match status" value="1"/>
</dbReference>